<organism evidence="3 4">
    <name type="scientific">Micrococcus cohnii</name>
    <dbReference type="NCBI Taxonomy" id="993416"/>
    <lineage>
        <taxon>Bacteria</taxon>
        <taxon>Bacillati</taxon>
        <taxon>Actinomycetota</taxon>
        <taxon>Actinomycetes</taxon>
        <taxon>Micrococcales</taxon>
        <taxon>Micrococcaceae</taxon>
        <taxon>Micrococcus</taxon>
    </lineage>
</organism>
<evidence type="ECO:0000256" key="1">
    <source>
        <dbReference type="SAM" id="MobiDB-lite"/>
    </source>
</evidence>
<evidence type="ECO:0000256" key="2">
    <source>
        <dbReference type="SAM" id="Phobius"/>
    </source>
</evidence>
<feature type="region of interest" description="Disordered" evidence="1">
    <location>
        <begin position="1"/>
        <end position="34"/>
    </location>
</feature>
<comment type="caution">
    <text evidence="3">The sequence shown here is derived from an EMBL/GenBank/DDBJ whole genome shotgun (WGS) entry which is preliminary data.</text>
</comment>
<accession>A0A7W7GQ06</accession>
<gene>
    <name evidence="3" type="ORF">HDA30_001599</name>
</gene>
<protein>
    <submittedName>
        <fullName evidence="3">Uncharacterized protein</fullName>
    </submittedName>
</protein>
<feature type="compositionally biased region" description="Basic and acidic residues" evidence="1">
    <location>
        <begin position="10"/>
        <end position="26"/>
    </location>
</feature>
<reference evidence="3 4" key="1">
    <citation type="submission" date="2020-08" db="EMBL/GenBank/DDBJ databases">
        <title>Sequencing the genomes of 1000 actinobacteria strains.</title>
        <authorList>
            <person name="Klenk H.-P."/>
        </authorList>
    </citation>
    <scope>NUCLEOTIDE SEQUENCE [LARGE SCALE GENOMIC DNA]</scope>
    <source>
        <strain evidence="3 4">DSM 23974</strain>
    </source>
</reference>
<keyword evidence="2" id="KW-0812">Transmembrane</keyword>
<name>A0A7W7GQ06_9MICC</name>
<keyword evidence="4" id="KW-1185">Reference proteome</keyword>
<dbReference type="Proteomes" id="UP000540191">
    <property type="component" value="Unassembled WGS sequence"/>
</dbReference>
<keyword evidence="2" id="KW-1133">Transmembrane helix</keyword>
<sequence>MTATALSVTEPRRTESRRAQSDRRDTPQQPVGTHPGVLWTAHAVGFSIMIVTMVALTQFTSLTELWCWVVAVPAGICAMLLTGSVMDPLVNRLRS</sequence>
<evidence type="ECO:0000313" key="4">
    <source>
        <dbReference type="Proteomes" id="UP000540191"/>
    </source>
</evidence>
<dbReference type="AlphaFoldDB" id="A0A7W7GQ06"/>
<dbReference type="EMBL" id="JACHNA010000001">
    <property type="protein sequence ID" value="MBB4736091.1"/>
    <property type="molecule type" value="Genomic_DNA"/>
</dbReference>
<keyword evidence="2" id="KW-0472">Membrane</keyword>
<feature type="transmembrane region" description="Helical" evidence="2">
    <location>
        <begin position="65"/>
        <end position="86"/>
    </location>
</feature>
<evidence type="ECO:0000313" key="3">
    <source>
        <dbReference type="EMBL" id="MBB4736091.1"/>
    </source>
</evidence>
<dbReference type="RefSeq" id="WP_184241709.1">
    <property type="nucleotide sequence ID" value="NZ_JACHNA010000001.1"/>
</dbReference>
<proteinExistence type="predicted"/>
<feature type="transmembrane region" description="Helical" evidence="2">
    <location>
        <begin position="37"/>
        <end position="56"/>
    </location>
</feature>